<gene>
    <name evidence="2" type="ORF">H5P27_05730</name>
</gene>
<feature type="transmembrane region" description="Helical" evidence="1">
    <location>
        <begin position="61"/>
        <end position="80"/>
    </location>
</feature>
<keyword evidence="1" id="KW-1133">Transmembrane helix</keyword>
<evidence type="ECO:0000256" key="1">
    <source>
        <dbReference type="SAM" id="Phobius"/>
    </source>
</evidence>
<dbReference type="Proteomes" id="UP000526501">
    <property type="component" value="Unassembled WGS sequence"/>
</dbReference>
<dbReference type="EMBL" id="JACHVC010000006">
    <property type="protein sequence ID" value="MBC2605538.1"/>
    <property type="molecule type" value="Genomic_DNA"/>
</dbReference>
<keyword evidence="1" id="KW-0812">Transmembrane</keyword>
<evidence type="ECO:0000313" key="2">
    <source>
        <dbReference type="EMBL" id="MBC2605538.1"/>
    </source>
</evidence>
<comment type="caution">
    <text evidence="2">The sequence shown here is derived from an EMBL/GenBank/DDBJ whole genome shotgun (WGS) entry which is preliminary data.</text>
</comment>
<accession>A0A7X1E7V5</accession>
<dbReference type="RefSeq" id="WP_185659412.1">
    <property type="nucleotide sequence ID" value="NZ_CAWPOO010000006.1"/>
</dbReference>
<sequence>MSFKPPGYCPNCGEYVEQGAAACESCGSCEETGWNEDAIYGGLDLPTYDEESSTDQSSSKVWGAIVSLILLCMLIYAFVFR</sequence>
<reference evidence="2 3" key="1">
    <citation type="submission" date="2020-07" db="EMBL/GenBank/DDBJ databases">
        <authorList>
            <person name="Feng X."/>
        </authorList>
    </citation>
    <scope>NUCLEOTIDE SEQUENCE [LARGE SCALE GENOMIC DNA]</scope>
    <source>
        <strain evidence="2 3">JCM23202</strain>
    </source>
</reference>
<name>A0A7X1E7V5_9BACT</name>
<keyword evidence="3" id="KW-1185">Reference proteome</keyword>
<evidence type="ECO:0000313" key="3">
    <source>
        <dbReference type="Proteomes" id="UP000526501"/>
    </source>
</evidence>
<proteinExistence type="predicted"/>
<organism evidence="2 3">
    <name type="scientific">Pelagicoccus albus</name>
    <dbReference type="NCBI Taxonomy" id="415222"/>
    <lineage>
        <taxon>Bacteria</taxon>
        <taxon>Pseudomonadati</taxon>
        <taxon>Verrucomicrobiota</taxon>
        <taxon>Opitutia</taxon>
        <taxon>Puniceicoccales</taxon>
        <taxon>Pelagicoccaceae</taxon>
        <taxon>Pelagicoccus</taxon>
    </lineage>
</organism>
<dbReference type="AlphaFoldDB" id="A0A7X1E7V5"/>
<keyword evidence="1" id="KW-0472">Membrane</keyword>
<protein>
    <submittedName>
        <fullName evidence="2">Zinc ribbon domain-containing protein</fullName>
    </submittedName>
</protein>